<evidence type="ECO:0000256" key="19">
    <source>
        <dbReference type="ARBA" id="ARBA00023242"/>
    </source>
</evidence>
<dbReference type="Pfam" id="PF12862">
    <property type="entry name" value="ANAPC5"/>
    <property type="match status" value="1"/>
</dbReference>
<keyword evidence="6" id="KW-0963">Cytoplasm</keyword>
<keyword evidence="12" id="KW-0833">Ubl conjugation pathway</keyword>
<dbReference type="GO" id="GO:0005819">
    <property type="term" value="C:spindle"/>
    <property type="evidence" value="ECO:0007669"/>
    <property type="project" value="UniProtKB-SubCell"/>
</dbReference>
<dbReference type="GO" id="GO:0051301">
    <property type="term" value="P:cell division"/>
    <property type="evidence" value="ECO:0007669"/>
    <property type="project" value="UniProtKB-KW"/>
</dbReference>
<evidence type="ECO:0000256" key="4">
    <source>
        <dbReference type="ARBA" id="ARBA00007450"/>
    </source>
</evidence>
<feature type="domain" description="LIM zinc-binding" evidence="27">
    <location>
        <begin position="1"/>
        <end position="59"/>
    </location>
</feature>
<dbReference type="SUPFAM" id="SSF57716">
    <property type="entry name" value="Glucocorticoid receptor-like (DNA-binding domain)"/>
    <property type="match status" value="2"/>
</dbReference>
<evidence type="ECO:0000256" key="9">
    <source>
        <dbReference type="ARBA" id="ARBA00022723"/>
    </source>
</evidence>
<dbReference type="FunFam" id="2.10.110.10:FF:000103">
    <property type="entry name" value="LIM homeobox transcription factor 1-beta"/>
    <property type="match status" value="1"/>
</dbReference>
<dbReference type="InterPro" id="IPR011990">
    <property type="entry name" value="TPR-like_helical_dom_sf"/>
</dbReference>
<dbReference type="SUPFAM" id="SSF48452">
    <property type="entry name" value="TPR-like"/>
    <property type="match status" value="2"/>
</dbReference>
<evidence type="ECO:0000256" key="10">
    <source>
        <dbReference type="ARBA" id="ARBA00022737"/>
    </source>
</evidence>
<evidence type="ECO:0000256" key="26">
    <source>
        <dbReference type="SAM" id="MobiDB-lite"/>
    </source>
</evidence>
<keyword evidence="20" id="KW-0131">Cell cycle</keyword>
<dbReference type="CDD" id="cd00086">
    <property type="entry name" value="homeodomain"/>
    <property type="match status" value="1"/>
</dbReference>
<evidence type="ECO:0000259" key="27">
    <source>
        <dbReference type="PROSITE" id="PS50023"/>
    </source>
</evidence>
<evidence type="ECO:0000256" key="8">
    <source>
        <dbReference type="ARBA" id="ARBA00022618"/>
    </source>
</evidence>
<dbReference type="Proteomes" id="UP000719412">
    <property type="component" value="Unassembled WGS sequence"/>
</dbReference>
<keyword evidence="18" id="KW-0206">Cytoskeleton</keyword>
<evidence type="ECO:0000256" key="15">
    <source>
        <dbReference type="ARBA" id="ARBA00023038"/>
    </source>
</evidence>
<comment type="caution">
    <text evidence="29">The sequence shown here is derived from an EMBL/GenBank/DDBJ whole genome shotgun (WGS) entry which is preliminary data.</text>
</comment>
<evidence type="ECO:0000256" key="20">
    <source>
        <dbReference type="ARBA" id="ARBA00023306"/>
    </source>
</evidence>
<comment type="subcellular location">
    <subcellularLocation>
        <location evidence="2">Cytoplasm</location>
        <location evidence="2">Cytoskeleton</location>
        <location evidence="2">Spindle</location>
    </subcellularLocation>
    <subcellularLocation>
        <location evidence="1 23 25">Nucleus</location>
    </subcellularLocation>
</comment>
<dbReference type="Gene3D" id="1.25.40.10">
    <property type="entry name" value="Tetratricopeptide repeat domain"/>
    <property type="match status" value="1"/>
</dbReference>
<evidence type="ECO:0000256" key="13">
    <source>
        <dbReference type="ARBA" id="ARBA00022803"/>
    </source>
</evidence>
<accession>A0A8J6LBS0</accession>
<organism evidence="29 30">
    <name type="scientific">Tenebrio molitor</name>
    <name type="common">Yellow mealworm beetle</name>
    <dbReference type="NCBI Taxonomy" id="7067"/>
    <lineage>
        <taxon>Eukaryota</taxon>
        <taxon>Metazoa</taxon>
        <taxon>Ecdysozoa</taxon>
        <taxon>Arthropoda</taxon>
        <taxon>Hexapoda</taxon>
        <taxon>Insecta</taxon>
        <taxon>Pterygota</taxon>
        <taxon>Neoptera</taxon>
        <taxon>Endopterygota</taxon>
        <taxon>Coleoptera</taxon>
        <taxon>Polyphaga</taxon>
        <taxon>Cucujiformia</taxon>
        <taxon>Tenebrionidae</taxon>
        <taxon>Tenebrio</taxon>
    </lineage>
</organism>
<comment type="function">
    <text evidence="22">Component of the anaphase promoting complex/cyclosome (APC/C), a cell cycle-regulated E3 ubiquitin ligase that controls progression through mitosis and the G1 phase of the cell cycle. The APC/C complex acts by mediating ubiquitination and subsequent degradation of target proteins: it mainly mediates the formation of 'Lys-11'-linked polyubiquitin chains and, to a lower extent, the formation of 'Lys-48'- and 'Lys-63'-linked polyubiquitin chains. The APC/C complex catalyzes assembly of branched 'Lys-11'-/'Lys-48'-linked branched ubiquitin chains on target proteins.</text>
</comment>
<keyword evidence="9 24" id="KW-0479">Metal-binding</keyword>
<name>A0A8J6LBS0_TENMO</name>
<evidence type="ECO:0000256" key="12">
    <source>
        <dbReference type="ARBA" id="ARBA00022786"/>
    </source>
</evidence>
<dbReference type="SMART" id="SM00132">
    <property type="entry name" value="LIM"/>
    <property type="match status" value="2"/>
</dbReference>
<dbReference type="FunFam" id="1.10.10.60:FF:000227">
    <property type="entry name" value="LIM homeobox transcription factor"/>
    <property type="match status" value="1"/>
</dbReference>
<dbReference type="InterPro" id="IPR017970">
    <property type="entry name" value="Homeobox_CS"/>
</dbReference>
<dbReference type="GO" id="GO:0005680">
    <property type="term" value="C:anaphase-promoting complex"/>
    <property type="evidence" value="ECO:0007669"/>
    <property type="project" value="InterPro"/>
</dbReference>
<keyword evidence="7" id="KW-0597">Phosphoprotein</keyword>
<dbReference type="SMART" id="SM00389">
    <property type="entry name" value="HOX"/>
    <property type="match status" value="1"/>
</dbReference>
<dbReference type="CDD" id="cd16270">
    <property type="entry name" value="Apc5_N"/>
    <property type="match status" value="1"/>
</dbReference>
<evidence type="ECO:0000256" key="11">
    <source>
        <dbReference type="ARBA" id="ARBA00022776"/>
    </source>
</evidence>
<evidence type="ECO:0000256" key="17">
    <source>
        <dbReference type="ARBA" id="ARBA00023155"/>
    </source>
</evidence>
<dbReference type="InterPro" id="IPR001356">
    <property type="entry name" value="HD"/>
</dbReference>
<dbReference type="PANTHER" id="PTHR12830:SF9">
    <property type="entry name" value="ANAPHASE-PROMOTING COMPLEX SUBUNIT 5"/>
    <property type="match status" value="1"/>
</dbReference>
<evidence type="ECO:0000256" key="2">
    <source>
        <dbReference type="ARBA" id="ARBA00004186"/>
    </source>
</evidence>
<gene>
    <name evidence="29" type="ORF">GEV33_008104</name>
</gene>
<dbReference type="GO" id="GO:0031145">
    <property type="term" value="P:anaphase-promoting complex-dependent catabolic process"/>
    <property type="evidence" value="ECO:0007669"/>
    <property type="project" value="TreeGrafter"/>
</dbReference>
<feature type="DNA-binding region" description="Homeobox" evidence="23">
    <location>
        <begin position="146"/>
        <end position="205"/>
    </location>
</feature>
<evidence type="ECO:0000313" key="29">
    <source>
        <dbReference type="EMBL" id="KAH0814687.1"/>
    </source>
</evidence>
<keyword evidence="30" id="KW-1185">Reference proteome</keyword>
<dbReference type="Gene3D" id="2.10.110.10">
    <property type="entry name" value="Cysteine Rich Protein"/>
    <property type="match status" value="2"/>
</dbReference>
<evidence type="ECO:0000256" key="3">
    <source>
        <dbReference type="ARBA" id="ARBA00004906"/>
    </source>
</evidence>
<feature type="compositionally biased region" description="Polar residues" evidence="26">
    <location>
        <begin position="247"/>
        <end position="260"/>
    </location>
</feature>
<dbReference type="PROSITE" id="PS00027">
    <property type="entry name" value="HOMEOBOX_1"/>
    <property type="match status" value="1"/>
</dbReference>
<keyword evidence="14 24" id="KW-0862">Zinc</keyword>
<dbReference type="AlphaFoldDB" id="A0A8J6LBS0"/>
<keyword evidence="17 23" id="KW-0371">Homeobox</keyword>
<feature type="region of interest" description="Disordered" evidence="26">
    <location>
        <begin position="203"/>
        <end position="274"/>
    </location>
</feature>
<evidence type="ECO:0000256" key="21">
    <source>
        <dbReference type="ARBA" id="ARBA00031069"/>
    </source>
</evidence>
<dbReference type="InterPro" id="IPR037679">
    <property type="entry name" value="Apc5"/>
</dbReference>
<reference evidence="29" key="1">
    <citation type="journal article" date="2020" name="J Insects Food Feed">
        <title>The yellow mealworm (Tenebrio molitor) genome: a resource for the emerging insects as food and feed industry.</title>
        <authorList>
            <person name="Eriksson T."/>
            <person name="Andere A."/>
            <person name="Kelstrup H."/>
            <person name="Emery V."/>
            <person name="Picard C."/>
        </authorList>
    </citation>
    <scope>NUCLEOTIDE SEQUENCE</scope>
    <source>
        <strain evidence="29">Stoneville</strain>
        <tissue evidence="29">Whole head</tissue>
    </source>
</reference>
<dbReference type="InterPro" id="IPR026000">
    <property type="entry name" value="Apc5_dom"/>
</dbReference>
<dbReference type="UniPathway" id="UPA00143"/>
<keyword evidence="16 23" id="KW-0238">DNA-binding</keyword>
<dbReference type="EMBL" id="JABDTM020024018">
    <property type="protein sequence ID" value="KAH0814687.1"/>
    <property type="molecule type" value="Genomic_DNA"/>
</dbReference>
<evidence type="ECO:0000256" key="25">
    <source>
        <dbReference type="RuleBase" id="RU000682"/>
    </source>
</evidence>
<dbReference type="InterPro" id="IPR048968">
    <property type="entry name" value="Apc5_N"/>
</dbReference>
<evidence type="ECO:0000259" key="28">
    <source>
        <dbReference type="PROSITE" id="PS50071"/>
    </source>
</evidence>
<feature type="compositionally biased region" description="Basic and acidic residues" evidence="26">
    <location>
        <begin position="135"/>
        <end position="144"/>
    </location>
</feature>
<dbReference type="CDD" id="cd09371">
    <property type="entry name" value="LIM1_Lmx1b"/>
    <property type="match status" value="1"/>
</dbReference>
<feature type="compositionally biased region" description="Basic and acidic residues" evidence="26">
    <location>
        <begin position="208"/>
        <end position="240"/>
    </location>
</feature>
<dbReference type="FunFam" id="2.10.110.10:FF:000006">
    <property type="entry name" value="LIM homeobox transcription factor 1-beta"/>
    <property type="match status" value="1"/>
</dbReference>
<evidence type="ECO:0000256" key="14">
    <source>
        <dbReference type="ARBA" id="ARBA00022833"/>
    </source>
</evidence>
<feature type="region of interest" description="Disordered" evidence="26">
    <location>
        <begin position="127"/>
        <end position="152"/>
    </location>
</feature>
<keyword evidence="10" id="KW-0677">Repeat</keyword>
<dbReference type="InterPro" id="IPR001781">
    <property type="entry name" value="Znf_LIM"/>
</dbReference>
<dbReference type="InterPro" id="IPR009057">
    <property type="entry name" value="Homeodomain-like_sf"/>
</dbReference>
<evidence type="ECO:0000256" key="22">
    <source>
        <dbReference type="ARBA" id="ARBA00045696"/>
    </source>
</evidence>
<dbReference type="PROSITE" id="PS50023">
    <property type="entry name" value="LIM_DOMAIN_2"/>
    <property type="match status" value="2"/>
</dbReference>
<sequence length="1093" mass="125323">MCEGCGQKIHDRYLMRVADASWHEHCLTCSICGVQLAHSCYTRNTKLYCKADYDRIFGVKCSRCGDRLLPHEMVMRAQQHVFHLPCFVCVVCCQPLQKGEQFVLRAGQLFCRQDFEKEMYLMQQASSGDDDLLDENSRPRDGRRGPKRPRTILTSAQRRQFKASFEVSPKPCRKVREALAKETGLSVRVVQVWFQNQRAKMKKIQRKAKQDDGKSPGDKDKADKDDKIIKQESPSSDHGHFMGMGNLSDSHFPSSSQPLNPNIPYSPDDAYPAHSGESFCSSDISLDDSTNFDHLDEATSDTLSLQNLELQSSHSHHNDGVPPSGSIANPIDKLYLMQNSYFRLENASTKKSNIEIITPHKLTLAILIRDCCHFRDSDRFNSEEDGVLKARYRRDFSVLILKLLQSPDLSLEELRNVLVCAKYKVHPSVIESFDETLANVYANGTGVMLDVIDSFNRIMPFNDSIAPGIEPSCLVSKSSIVGYFLRRLIVNFEKLTFSEVTSVYLTFKKYYEEWQKTLNSHNEIAVEVNKVMCPDDWSANRDQWSRRQAELFIATQAALLSNNEEKALPPQELQNRISDLLKSNPSLSEAHFLSYLNYLRVKEFCGAVDSLYHSFDKNTLTDNKSSADDKSKVYRFASLNLAVLHYHFDHREEALASLKEAIKISQAANDNVCLQHALCWLYRLTPINKDKLIEHSVSKSCELNLSYTTSLGIQTFVQYACLMSGYPQQVFETLTKGDLINCQNNLRDLISNSYAVKAALWLQYGKTEMSSLWSQLLFYLNIDNSTDTKAVYCEGFCLAICNVANHLLIQGNYSLVHAILSFTKERFPSEPNSYIWMFCENLFVFVRAMHHEDWNEAEAAAQKILVVSKWEGYLRLAELYYYKQDYTEAHRFVDILINWYQSDSKYKLKVHYYVRARILLAEIQFSSSHPDKVPPGIMTLLNNILVEATKYNLDYQAALIHLHIANVQFSLGLTSQALRVLDRCLVQILAHGGNYDRARAVLLYVKCQIAHSQSLDPAERQPQLVKAAEMLERAKEDFRVVEAYSRMKDVLYLQAQLYNSLDMRTERNKCALDFRLLDEERTTKNYHTLVKFL</sequence>
<comment type="similarity">
    <text evidence="4">Belongs to the APC5 family.</text>
</comment>
<evidence type="ECO:0000256" key="23">
    <source>
        <dbReference type="PROSITE-ProRule" id="PRU00108"/>
    </source>
</evidence>
<evidence type="ECO:0000256" key="24">
    <source>
        <dbReference type="PROSITE-ProRule" id="PRU00125"/>
    </source>
</evidence>
<keyword evidence="13" id="KW-0802">TPR repeat</keyword>
<evidence type="ECO:0000256" key="6">
    <source>
        <dbReference type="ARBA" id="ARBA00022490"/>
    </source>
</evidence>
<evidence type="ECO:0000256" key="1">
    <source>
        <dbReference type="ARBA" id="ARBA00004123"/>
    </source>
</evidence>
<dbReference type="GO" id="GO:0070979">
    <property type="term" value="P:protein K11-linked ubiquitination"/>
    <property type="evidence" value="ECO:0007669"/>
    <property type="project" value="TreeGrafter"/>
</dbReference>
<evidence type="ECO:0000256" key="5">
    <source>
        <dbReference type="ARBA" id="ARBA00016066"/>
    </source>
</evidence>
<keyword evidence="11" id="KW-0498">Mitosis</keyword>
<feature type="domain" description="LIM zinc-binding" evidence="27">
    <location>
        <begin position="60"/>
        <end position="121"/>
    </location>
</feature>
<evidence type="ECO:0000256" key="7">
    <source>
        <dbReference type="ARBA" id="ARBA00022553"/>
    </source>
</evidence>
<comment type="pathway">
    <text evidence="3">Protein modification; protein ubiquitination.</text>
</comment>
<dbReference type="GO" id="GO:0045842">
    <property type="term" value="P:positive regulation of mitotic metaphase/anaphase transition"/>
    <property type="evidence" value="ECO:0007669"/>
    <property type="project" value="TreeGrafter"/>
</dbReference>
<keyword evidence="8" id="KW-0132">Cell division</keyword>
<dbReference type="GO" id="GO:0046872">
    <property type="term" value="F:metal ion binding"/>
    <property type="evidence" value="ECO:0007669"/>
    <property type="project" value="UniProtKB-KW"/>
</dbReference>
<proteinExistence type="inferred from homology"/>
<dbReference type="Gene3D" id="1.10.10.60">
    <property type="entry name" value="Homeodomain-like"/>
    <property type="match status" value="1"/>
</dbReference>
<dbReference type="PROSITE" id="PS50071">
    <property type="entry name" value="HOMEOBOX_2"/>
    <property type="match status" value="1"/>
</dbReference>
<evidence type="ECO:0000313" key="30">
    <source>
        <dbReference type="Proteomes" id="UP000719412"/>
    </source>
</evidence>
<dbReference type="Pfam" id="PF00046">
    <property type="entry name" value="Homeodomain"/>
    <property type="match status" value="1"/>
</dbReference>
<evidence type="ECO:0000256" key="18">
    <source>
        <dbReference type="ARBA" id="ARBA00023212"/>
    </source>
</evidence>
<reference evidence="29" key="2">
    <citation type="submission" date="2021-08" db="EMBL/GenBank/DDBJ databases">
        <authorList>
            <person name="Eriksson T."/>
        </authorList>
    </citation>
    <scope>NUCLEOTIDE SEQUENCE</scope>
    <source>
        <strain evidence="29">Stoneville</strain>
        <tissue evidence="29">Whole head</tissue>
    </source>
</reference>
<dbReference type="Pfam" id="PF00412">
    <property type="entry name" value="LIM"/>
    <property type="match status" value="2"/>
</dbReference>
<feature type="domain" description="Homeobox" evidence="28">
    <location>
        <begin position="144"/>
        <end position="204"/>
    </location>
</feature>
<dbReference type="SUPFAM" id="SSF46689">
    <property type="entry name" value="Homeodomain-like"/>
    <property type="match status" value="1"/>
</dbReference>
<keyword evidence="15 24" id="KW-0440">LIM domain</keyword>
<keyword evidence="19 23" id="KW-0539">Nucleus</keyword>
<dbReference type="GO" id="GO:0000981">
    <property type="term" value="F:DNA-binding transcription factor activity, RNA polymerase II-specific"/>
    <property type="evidence" value="ECO:0007669"/>
    <property type="project" value="InterPro"/>
</dbReference>
<dbReference type="PROSITE" id="PS00478">
    <property type="entry name" value="LIM_DOMAIN_1"/>
    <property type="match status" value="2"/>
</dbReference>
<protein>
    <recommendedName>
        <fullName evidence="5">Anaphase-promoting complex subunit 5</fullName>
    </recommendedName>
    <alternativeName>
        <fullName evidence="21">Cyclosome subunit 5</fullName>
    </alternativeName>
</protein>
<dbReference type="PANTHER" id="PTHR12830">
    <property type="entry name" value="ANAPHASE-PROMOTING COMPLEX SUBUNIT 5"/>
    <property type="match status" value="1"/>
</dbReference>
<evidence type="ECO:0000256" key="16">
    <source>
        <dbReference type="ARBA" id="ARBA00023125"/>
    </source>
</evidence>
<dbReference type="Pfam" id="PF21371">
    <property type="entry name" value="Apc5_N"/>
    <property type="match status" value="1"/>
</dbReference>
<dbReference type="GO" id="GO:0003677">
    <property type="term" value="F:DNA binding"/>
    <property type="evidence" value="ECO:0007669"/>
    <property type="project" value="UniProtKB-UniRule"/>
</dbReference>